<organism evidence="2 3">
    <name type="scientific">Microbacterium elymi</name>
    <dbReference type="NCBI Taxonomy" id="2909587"/>
    <lineage>
        <taxon>Bacteria</taxon>
        <taxon>Bacillati</taxon>
        <taxon>Actinomycetota</taxon>
        <taxon>Actinomycetes</taxon>
        <taxon>Micrococcales</taxon>
        <taxon>Microbacteriaceae</taxon>
        <taxon>Microbacterium</taxon>
    </lineage>
</organism>
<dbReference type="SUPFAM" id="SSF51338">
    <property type="entry name" value="Composite domain of metallo-dependent hydrolases"/>
    <property type="match status" value="1"/>
</dbReference>
<evidence type="ECO:0000313" key="3">
    <source>
        <dbReference type="Proteomes" id="UP001054811"/>
    </source>
</evidence>
<evidence type="ECO:0000259" key="1">
    <source>
        <dbReference type="Pfam" id="PF07969"/>
    </source>
</evidence>
<dbReference type="Gene3D" id="3.20.20.140">
    <property type="entry name" value="Metal-dependent hydrolases"/>
    <property type="match status" value="1"/>
</dbReference>
<reference evidence="2" key="1">
    <citation type="submission" date="2022-01" db="EMBL/GenBank/DDBJ databases">
        <title>Microbacterium eymi and Microbacterium rhizovicinus sp. nov., isolated from the rhizospheric soil of Elymus tsukushiensis, a plant native to the Dokdo Islands, Republic of Korea.</title>
        <authorList>
            <person name="Hwang Y.J."/>
        </authorList>
    </citation>
    <scope>NUCLEOTIDE SEQUENCE</scope>
    <source>
        <strain evidence="2">KUDC0405</strain>
    </source>
</reference>
<dbReference type="PANTHER" id="PTHR22642">
    <property type="entry name" value="IMIDAZOLONEPROPIONASE"/>
    <property type="match status" value="1"/>
</dbReference>
<name>A0ABY5NIA8_9MICO</name>
<proteinExistence type="predicted"/>
<dbReference type="EMBL" id="CP091139">
    <property type="protein sequence ID" value="UUT34905.1"/>
    <property type="molecule type" value="Genomic_DNA"/>
</dbReference>
<dbReference type="InterPro" id="IPR032466">
    <property type="entry name" value="Metal_Hydrolase"/>
</dbReference>
<accession>A0ABY5NIA8</accession>
<dbReference type="InterPro" id="IPR011059">
    <property type="entry name" value="Metal-dep_hydrolase_composite"/>
</dbReference>
<keyword evidence="3" id="KW-1185">Reference proteome</keyword>
<evidence type="ECO:0000313" key="2">
    <source>
        <dbReference type="EMBL" id="UUT34905.1"/>
    </source>
</evidence>
<dbReference type="SUPFAM" id="SSF51556">
    <property type="entry name" value="Metallo-dependent hydrolases"/>
    <property type="match status" value="1"/>
</dbReference>
<dbReference type="InterPro" id="IPR033932">
    <property type="entry name" value="YtcJ-like"/>
</dbReference>
<protein>
    <submittedName>
        <fullName evidence="2">Amidohydrolase</fullName>
    </submittedName>
</protein>
<dbReference type="Proteomes" id="UP001054811">
    <property type="component" value="Chromosome"/>
</dbReference>
<dbReference type="RefSeq" id="WP_259611438.1">
    <property type="nucleotide sequence ID" value="NZ_CP091139.2"/>
</dbReference>
<dbReference type="Pfam" id="PF07969">
    <property type="entry name" value="Amidohydro_3"/>
    <property type="match status" value="1"/>
</dbReference>
<dbReference type="Gene3D" id="3.10.310.70">
    <property type="match status" value="1"/>
</dbReference>
<feature type="domain" description="Amidohydrolase 3" evidence="1">
    <location>
        <begin position="56"/>
        <end position="539"/>
    </location>
</feature>
<dbReference type="InterPro" id="IPR013108">
    <property type="entry name" value="Amidohydro_3"/>
</dbReference>
<dbReference type="Gene3D" id="2.30.40.10">
    <property type="entry name" value="Urease, subunit C, domain 1"/>
    <property type="match status" value="1"/>
</dbReference>
<sequence length="542" mass="58021">MTRENEENEMTQLYTAGRIFTADTRPWATAMAVQGDRLLYVGDDDTARRIAGDAEETDLGGALVVPGFVDGHAHIVETGAAADQIDLWSAADLADIQHRLAEGAAARPDAARVRAQGWQHAATGTPQRRMLDEIVPDRPVYVQAHDLHSMWLNTAALAEVGIDDDTESPAGGSIHRDADGHATGLIDETAMQQIVWPALDRFASDAEDDAAVRAALRGYAATGVTASTDMALSEPQLAALKRVRDAGELTARVAAHWLVHRTGDPAEHLAQVQRAAELAQDVDDDRLRVVGIKLIADGTVDGCTAAVRTPYANGALPDPVWSLDEITPVVVAADAAGLQVAIHAIGDEAVRIAITAIERAVAANGPRARRHRIEHLEVVDPEEIARLAALGITASMQPVHSDPAIQDNWRAMLGDERVQRGYPWPEMTEQGARLAFGTDSPTSPFAPLPNMFIAATRRSALNPALEPNLPRYALPLADAVAHATRDAAWASGAEDRYGRLAAGLSADFVVLDRDIFRVPVDELLEAGVRRTVVGGEVVYEAS</sequence>
<dbReference type="CDD" id="cd01300">
    <property type="entry name" value="YtcJ_like"/>
    <property type="match status" value="1"/>
</dbReference>
<dbReference type="PANTHER" id="PTHR22642:SF20">
    <property type="entry name" value="AMIDOHYDROLASE 3 DOMAIN-CONTAINING PROTEIN"/>
    <property type="match status" value="1"/>
</dbReference>
<gene>
    <name evidence="2" type="ORF">L2X98_31400</name>
</gene>